<keyword evidence="5" id="KW-1185">Reference proteome</keyword>
<evidence type="ECO:0000313" key="4">
    <source>
        <dbReference type="EMBL" id="KAK9759583.1"/>
    </source>
</evidence>
<dbReference type="InterPro" id="IPR017930">
    <property type="entry name" value="Myb_dom"/>
</dbReference>
<dbReference type="SUPFAM" id="SSF46689">
    <property type="entry name" value="Homeodomain-like"/>
    <property type="match status" value="1"/>
</dbReference>
<dbReference type="InterPro" id="IPR050560">
    <property type="entry name" value="MYB_TF"/>
</dbReference>
<feature type="domain" description="HTH myb-type" evidence="3">
    <location>
        <begin position="1"/>
        <end position="44"/>
    </location>
</feature>
<dbReference type="SMART" id="SM00717">
    <property type="entry name" value="SANT"/>
    <property type="match status" value="2"/>
</dbReference>
<gene>
    <name evidence="4" type="ORF">K7432_017270</name>
</gene>
<dbReference type="PROSITE" id="PS50090">
    <property type="entry name" value="MYB_LIKE"/>
    <property type="match status" value="2"/>
</dbReference>
<evidence type="ECO:0000259" key="3">
    <source>
        <dbReference type="PROSITE" id="PS51294"/>
    </source>
</evidence>
<dbReference type="PANTHER" id="PTHR45614:SF25">
    <property type="entry name" value="MYB PROTEIN"/>
    <property type="match status" value="1"/>
</dbReference>
<feature type="region of interest" description="Disordered" evidence="1">
    <location>
        <begin position="98"/>
        <end position="127"/>
    </location>
</feature>
<feature type="domain" description="Myb-like" evidence="2">
    <location>
        <begin position="42"/>
        <end position="87"/>
    </location>
</feature>
<dbReference type="InterPro" id="IPR009057">
    <property type="entry name" value="Homeodomain-like_sf"/>
</dbReference>
<organism evidence="4 5">
    <name type="scientific">Basidiobolus ranarum</name>
    <dbReference type="NCBI Taxonomy" id="34480"/>
    <lineage>
        <taxon>Eukaryota</taxon>
        <taxon>Fungi</taxon>
        <taxon>Fungi incertae sedis</taxon>
        <taxon>Zoopagomycota</taxon>
        <taxon>Entomophthoromycotina</taxon>
        <taxon>Basidiobolomycetes</taxon>
        <taxon>Basidiobolales</taxon>
        <taxon>Basidiobolaceae</taxon>
        <taxon>Basidiobolus</taxon>
    </lineage>
</organism>
<comment type="caution">
    <text evidence="4">The sequence shown here is derived from an EMBL/GenBank/DDBJ whole genome shotgun (WGS) entry which is preliminary data.</text>
</comment>
<dbReference type="Proteomes" id="UP001479436">
    <property type="component" value="Unassembled WGS sequence"/>
</dbReference>
<protein>
    <submittedName>
        <fullName evidence="4">Uncharacterized protein</fullName>
    </submittedName>
</protein>
<reference evidence="4 5" key="1">
    <citation type="submission" date="2023-04" db="EMBL/GenBank/DDBJ databases">
        <title>Genome of Basidiobolus ranarum AG-B5.</title>
        <authorList>
            <person name="Stajich J.E."/>
            <person name="Carter-House D."/>
            <person name="Gryganskyi A."/>
        </authorList>
    </citation>
    <scope>NUCLEOTIDE SEQUENCE [LARGE SCALE GENOMIC DNA]</scope>
    <source>
        <strain evidence="4 5">AG-B5</strain>
    </source>
</reference>
<accession>A0ABR2WDK1</accession>
<evidence type="ECO:0000313" key="5">
    <source>
        <dbReference type="Proteomes" id="UP001479436"/>
    </source>
</evidence>
<dbReference type="InterPro" id="IPR001005">
    <property type="entry name" value="SANT/Myb"/>
</dbReference>
<dbReference type="EMBL" id="JASJQH010003550">
    <property type="protein sequence ID" value="KAK9759583.1"/>
    <property type="molecule type" value="Genomic_DNA"/>
</dbReference>
<proteinExistence type="predicted"/>
<dbReference type="Gene3D" id="1.10.10.60">
    <property type="entry name" value="Homeodomain-like"/>
    <property type="match status" value="2"/>
</dbReference>
<dbReference type="PROSITE" id="PS51294">
    <property type="entry name" value="HTH_MYB"/>
    <property type="match status" value="2"/>
</dbReference>
<sequence length="237" mass="26284">EDRSLVGLVRELGAKKWVLIAGRLGSRTGKQCRERYISDVDKSPFSSEEEGLILRLYSQMGSKWAEMSKLLPGRPDNAIKNHSNTTMLRRKRKLKVYSSPTLPNPSEGVAKDTLPPFRASSSHKDASLDSSPLGFGVVEQQLYSLAYDTSGSYRSPKSAESTIAPLRFDTMMTGRIITPPQTPESFELIITGSSVEPSQPFPTSKCFLTIALSLHRLTARECQVYKRLGVVPSDFQI</sequence>
<dbReference type="CDD" id="cd00167">
    <property type="entry name" value="SANT"/>
    <property type="match status" value="2"/>
</dbReference>
<name>A0ABR2WDK1_9FUNG</name>
<dbReference type="Pfam" id="PF00249">
    <property type="entry name" value="Myb_DNA-binding"/>
    <property type="match status" value="2"/>
</dbReference>
<dbReference type="PANTHER" id="PTHR45614">
    <property type="entry name" value="MYB PROTEIN-RELATED"/>
    <property type="match status" value="1"/>
</dbReference>
<feature type="non-terminal residue" evidence="4">
    <location>
        <position position="1"/>
    </location>
</feature>
<feature type="domain" description="HTH myb-type" evidence="3">
    <location>
        <begin position="45"/>
        <end position="91"/>
    </location>
</feature>
<evidence type="ECO:0000256" key="1">
    <source>
        <dbReference type="SAM" id="MobiDB-lite"/>
    </source>
</evidence>
<feature type="domain" description="Myb-like" evidence="2">
    <location>
        <begin position="1"/>
        <end position="40"/>
    </location>
</feature>
<evidence type="ECO:0000259" key="2">
    <source>
        <dbReference type="PROSITE" id="PS50090"/>
    </source>
</evidence>